<reference evidence="1 2" key="1">
    <citation type="submission" date="2015-01" db="EMBL/GenBank/DDBJ databases">
        <title>Evolution of Trichinella species and genotypes.</title>
        <authorList>
            <person name="Korhonen P.K."/>
            <person name="Edoardo P."/>
            <person name="Giuseppe L.R."/>
            <person name="Gasser R.B."/>
        </authorList>
    </citation>
    <scope>NUCLEOTIDE SEQUENCE [LARGE SCALE GENOMIC DNA]</scope>
    <source>
        <strain evidence="1">ISS470</strain>
    </source>
</reference>
<evidence type="ECO:0000313" key="2">
    <source>
        <dbReference type="Proteomes" id="UP000054995"/>
    </source>
</evidence>
<dbReference type="AlphaFoldDB" id="A0A0V1FEI9"/>
<keyword evidence="2" id="KW-1185">Reference proteome</keyword>
<dbReference type="Proteomes" id="UP000054995">
    <property type="component" value="Unassembled WGS sequence"/>
</dbReference>
<comment type="caution">
    <text evidence="1">The sequence shown here is derived from an EMBL/GenBank/DDBJ whole genome shotgun (WGS) entry which is preliminary data.</text>
</comment>
<organism evidence="1 2">
    <name type="scientific">Trichinella pseudospiralis</name>
    <name type="common">Parasitic roundworm</name>
    <dbReference type="NCBI Taxonomy" id="6337"/>
    <lineage>
        <taxon>Eukaryota</taxon>
        <taxon>Metazoa</taxon>
        <taxon>Ecdysozoa</taxon>
        <taxon>Nematoda</taxon>
        <taxon>Enoplea</taxon>
        <taxon>Dorylaimia</taxon>
        <taxon>Trichinellida</taxon>
        <taxon>Trichinellidae</taxon>
        <taxon>Trichinella</taxon>
    </lineage>
</organism>
<evidence type="ECO:0000313" key="1">
    <source>
        <dbReference type="EMBL" id="KRY84475.1"/>
    </source>
</evidence>
<sequence>MNVSGGPLLLLAVDVVRKEDVSITYSYCFYQDRWRRSRTPAINLFERLTAEVGGRTDLTDLFRLFSRTSPACSELYTVYKRSVDSLFHPQGHTKD</sequence>
<proteinExistence type="predicted"/>
<accession>A0A0V1FEI9</accession>
<protein>
    <submittedName>
        <fullName evidence="1">Uncharacterized protein</fullName>
    </submittedName>
</protein>
<dbReference type="EMBL" id="JYDT01000113">
    <property type="protein sequence ID" value="KRY84475.1"/>
    <property type="molecule type" value="Genomic_DNA"/>
</dbReference>
<gene>
    <name evidence="1" type="ORF">T4D_14423</name>
</gene>
<name>A0A0V1FEI9_TRIPS</name>